<dbReference type="EMBL" id="KN817635">
    <property type="protein sequence ID" value="KJA15781.1"/>
    <property type="molecule type" value="Genomic_DNA"/>
</dbReference>
<sequence>MEIGWKHAGRRPKQCLSAAFRRENHPFSVLSQQIERLVCTSLVLTAILAAAALLNTGRLSIFVVPALVIPTLAHGITLIVLASRDRHRTAAELKGTLAPSTRRPALVAAWALAALWVGAAVVIVVVFAAAHLDAWGHLGACLEVPLVLAEAAVLAMLSVKCGKQRRRTIVRPQSVDWRNFGAPLSARV</sequence>
<feature type="transmembrane region" description="Helical" evidence="1">
    <location>
        <begin position="60"/>
        <end position="83"/>
    </location>
</feature>
<feature type="transmembrane region" description="Helical" evidence="1">
    <location>
        <begin position="104"/>
        <end position="129"/>
    </location>
</feature>
<keyword evidence="1" id="KW-1133">Transmembrane helix</keyword>
<evidence type="ECO:0000256" key="1">
    <source>
        <dbReference type="SAM" id="Phobius"/>
    </source>
</evidence>
<name>A0A0D2NGJ2_HYPSF</name>
<reference evidence="3" key="1">
    <citation type="submission" date="2014-04" db="EMBL/GenBank/DDBJ databases">
        <title>Evolutionary Origins and Diversification of the Mycorrhizal Mutualists.</title>
        <authorList>
            <consortium name="DOE Joint Genome Institute"/>
            <consortium name="Mycorrhizal Genomics Consortium"/>
            <person name="Kohler A."/>
            <person name="Kuo A."/>
            <person name="Nagy L.G."/>
            <person name="Floudas D."/>
            <person name="Copeland A."/>
            <person name="Barry K.W."/>
            <person name="Cichocki N."/>
            <person name="Veneault-Fourrey C."/>
            <person name="LaButti K."/>
            <person name="Lindquist E.A."/>
            <person name="Lipzen A."/>
            <person name="Lundell T."/>
            <person name="Morin E."/>
            <person name="Murat C."/>
            <person name="Riley R."/>
            <person name="Ohm R."/>
            <person name="Sun H."/>
            <person name="Tunlid A."/>
            <person name="Henrissat B."/>
            <person name="Grigoriev I.V."/>
            <person name="Hibbett D.S."/>
            <person name="Martin F."/>
        </authorList>
    </citation>
    <scope>NUCLEOTIDE SEQUENCE [LARGE SCALE GENOMIC DNA]</scope>
    <source>
        <strain evidence="3">FD-334 SS-4</strain>
    </source>
</reference>
<feature type="transmembrane region" description="Helical" evidence="1">
    <location>
        <begin position="37"/>
        <end position="54"/>
    </location>
</feature>
<keyword evidence="3" id="KW-1185">Reference proteome</keyword>
<accession>A0A0D2NGJ2</accession>
<protein>
    <submittedName>
        <fullName evidence="2">Uncharacterized protein</fullName>
    </submittedName>
</protein>
<feature type="transmembrane region" description="Helical" evidence="1">
    <location>
        <begin position="135"/>
        <end position="157"/>
    </location>
</feature>
<organism evidence="2 3">
    <name type="scientific">Hypholoma sublateritium (strain FD-334 SS-4)</name>
    <dbReference type="NCBI Taxonomy" id="945553"/>
    <lineage>
        <taxon>Eukaryota</taxon>
        <taxon>Fungi</taxon>
        <taxon>Dikarya</taxon>
        <taxon>Basidiomycota</taxon>
        <taxon>Agaricomycotina</taxon>
        <taxon>Agaricomycetes</taxon>
        <taxon>Agaricomycetidae</taxon>
        <taxon>Agaricales</taxon>
        <taxon>Agaricineae</taxon>
        <taxon>Strophariaceae</taxon>
        <taxon>Hypholoma</taxon>
    </lineage>
</organism>
<gene>
    <name evidence="2" type="ORF">HYPSUDRAFT_71832</name>
</gene>
<keyword evidence="1" id="KW-0812">Transmembrane</keyword>
<dbReference type="Proteomes" id="UP000054270">
    <property type="component" value="Unassembled WGS sequence"/>
</dbReference>
<evidence type="ECO:0000313" key="2">
    <source>
        <dbReference type="EMBL" id="KJA15781.1"/>
    </source>
</evidence>
<dbReference type="AlphaFoldDB" id="A0A0D2NGJ2"/>
<evidence type="ECO:0000313" key="3">
    <source>
        <dbReference type="Proteomes" id="UP000054270"/>
    </source>
</evidence>
<keyword evidence="1" id="KW-0472">Membrane</keyword>
<proteinExistence type="predicted"/>